<keyword evidence="3 8" id="KW-0808">Transferase</keyword>
<dbReference type="Proteomes" id="UP000829580">
    <property type="component" value="Chromosome"/>
</dbReference>
<dbReference type="InterPro" id="IPR014048">
    <property type="entry name" value="MethylDNA_cys_MeTrfase_DNA-bd"/>
</dbReference>
<dbReference type="Gene3D" id="1.10.10.10">
    <property type="entry name" value="Winged helix-like DNA-binding domain superfamily/Winged helix DNA-binding domain"/>
    <property type="match status" value="1"/>
</dbReference>
<dbReference type="SUPFAM" id="SSF53155">
    <property type="entry name" value="Methylated DNA-protein cysteine methyltransferase domain"/>
    <property type="match status" value="1"/>
</dbReference>
<reference evidence="8 9" key="1">
    <citation type="submission" date="2022-02" db="EMBL/GenBank/DDBJ databases">
        <title>Genomic structural plasticity of rodent-associated Bartonella in nature.</title>
        <authorList>
            <person name="Sousa K.C.M."/>
            <person name="Gutierrez R."/>
            <person name="Yahalomi D."/>
            <person name="Shalit T."/>
            <person name="Markus B."/>
            <person name="Nachum-Biala Y."/>
            <person name="Hawlena H."/>
            <person name="Marcos-Hadad E."/>
            <person name="Hazkani-Covo E."/>
            <person name="Neves H.R."/>
            <person name="Covo S."/>
            <person name="Harrus S."/>
        </authorList>
    </citation>
    <scope>NUCLEOTIDE SEQUENCE [LARGE SCALE GENOMIC DNA]</scope>
    <source>
        <strain evidence="8 9">B35_1_2</strain>
    </source>
</reference>
<evidence type="ECO:0000256" key="6">
    <source>
        <dbReference type="ARBA" id="ARBA00049348"/>
    </source>
</evidence>
<evidence type="ECO:0000313" key="8">
    <source>
        <dbReference type="EMBL" id="UNF29539.1"/>
    </source>
</evidence>
<evidence type="ECO:0000256" key="5">
    <source>
        <dbReference type="ARBA" id="ARBA00023204"/>
    </source>
</evidence>
<accession>A0ABY3VW13</accession>
<comment type="catalytic activity">
    <reaction evidence="6">
        <text>a 6-O-methyl-2'-deoxyguanosine in DNA + L-cysteinyl-[protein] = S-methyl-L-cysteinyl-[protein] + a 2'-deoxyguanosine in DNA</text>
        <dbReference type="Rhea" id="RHEA:24000"/>
        <dbReference type="Rhea" id="RHEA-COMP:10131"/>
        <dbReference type="Rhea" id="RHEA-COMP:10132"/>
        <dbReference type="Rhea" id="RHEA-COMP:11367"/>
        <dbReference type="Rhea" id="RHEA-COMP:11368"/>
        <dbReference type="ChEBI" id="CHEBI:29950"/>
        <dbReference type="ChEBI" id="CHEBI:82612"/>
        <dbReference type="ChEBI" id="CHEBI:85445"/>
        <dbReference type="ChEBI" id="CHEBI:85448"/>
        <dbReference type="EC" id="2.1.1.63"/>
    </reaction>
</comment>
<dbReference type="GO" id="GO:0003908">
    <property type="term" value="F:methylated-DNA-[protein]-cysteine S-methyltransferase activity"/>
    <property type="evidence" value="ECO:0007669"/>
    <property type="project" value="UniProtKB-EC"/>
</dbReference>
<dbReference type="PANTHER" id="PTHR10815">
    <property type="entry name" value="METHYLATED-DNA--PROTEIN-CYSTEINE METHYLTRANSFERASE"/>
    <property type="match status" value="1"/>
</dbReference>
<evidence type="ECO:0000256" key="1">
    <source>
        <dbReference type="ARBA" id="ARBA00001286"/>
    </source>
</evidence>
<comment type="catalytic activity">
    <reaction evidence="1">
        <text>a 4-O-methyl-thymidine in DNA + L-cysteinyl-[protein] = a thymidine in DNA + S-methyl-L-cysteinyl-[protein]</text>
        <dbReference type="Rhea" id="RHEA:53428"/>
        <dbReference type="Rhea" id="RHEA-COMP:10131"/>
        <dbReference type="Rhea" id="RHEA-COMP:10132"/>
        <dbReference type="Rhea" id="RHEA-COMP:13555"/>
        <dbReference type="Rhea" id="RHEA-COMP:13556"/>
        <dbReference type="ChEBI" id="CHEBI:29950"/>
        <dbReference type="ChEBI" id="CHEBI:82612"/>
        <dbReference type="ChEBI" id="CHEBI:137386"/>
        <dbReference type="ChEBI" id="CHEBI:137387"/>
        <dbReference type="EC" id="2.1.1.63"/>
    </reaction>
</comment>
<evidence type="ECO:0000259" key="7">
    <source>
        <dbReference type="Pfam" id="PF01035"/>
    </source>
</evidence>
<dbReference type="RefSeq" id="WP_241436314.1">
    <property type="nucleotide sequence ID" value="NZ_CP093033.1"/>
</dbReference>
<evidence type="ECO:0000256" key="4">
    <source>
        <dbReference type="ARBA" id="ARBA00022763"/>
    </source>
</evidence>
<dbReference type="SUPFAM" id="SSF46767">
    <property type="entry name" value="Methylated DNA-protein cysteine methyltransferase, C-terminal domain"/>
    <property type="match status" value="1"/>
</dbReference>
<dbReference type="PROSITE" id="PS00374">
    <property type="entry name" value="MGMT"/>
    <property type="match status" value="1"/>
</dbReference>
<dbReference type="EMBL" id="CP093033">
    <property type="protein sequence ID" value="UNF29539.1"/>
    <property type="molecule type" value="Genomic_DNA"/>
</dbReference>
<dbReference type="PANTHER" id="PTHR10815:SF14">
    <property type="entry name" value="BIFUNCTIONAL TRANSCRIPTIONAL ACTIVATOR_DNA REPAIR ENZYME ADA"/>
    <property type="match status" value="1"/>
</dbReference>
<protein>
    <submittedName>
        <fullName evidence="8">Methylated-DNA--[protein]-cysteine S-methyltransferase</fullName>
        <ecNumber evidence="8">2.1.1.63</ecNumber>
    </submittedName>
</protein>
<evidence type="ECO:0000313" key="9">
    <source>
        <dbReference type="Proteomes" id="UP000829580"/>
    </source>
</evidence>
<keyword evidence="5" id="KW-0234">DNA repair</keyword>
<name>A0ABY3VW13_9HYPH</name>
<evidence type="ECO:0000256" key="3">
    <source>
        <dbReference type="ARBA" id="ARBA00022679"/>
    </source>
</evidence>
<dbReference type="InterPro" id="IPR036217">
    <property type="entry name" value="MethylDNA_cys_MeTrfase_DNAb"/>
</dbReference>
<dbReference type="GO" id="GO:0032259">
    <property type="term" value="P:methylation"/>
    <property type="evidence" value="ECO:0007669"/>
    <property type="project" value="UniProtKB-KW"/>
</dbReference>
<dbReference type="EC" id="2.1.1.63" evidence="8"/>
<dbReference type="CDD" id="cd06445">
    <property type="entry name" value="ATase"/>
    <property type="match status" value="1"/>
</dbReference>
<keyword evidence="2 8" id="KW-0489">Methyltransferase</keyword>
<evidence type="ECO:0000256" key="2">
    <source>
        <dbReference type="ARBA" id="ARBA00022603"/>
    </source>
</evidence>
<sequence>MLNISQKKIFCLKDVSIGKLLVAKTLKGICYTALGDTTEQLLQEFTVRFGDDVQQVMGDNAFKKEVAHIIAMIETPKLAKKYNFPLDINGTVFQRQVWTRLCDIPCGETISYEELACRVGMPNAIRAVANACARNELAIIIPCHRVVRKNGFISGYRWGVERKQILLQREQTEEIKNKLNFV</sequence>
<dbReference type="NCBIfam" id="TIGR00589">
    <property type="entry name" value="ogt"/>
    <property type="match status" value="1"/>
</dbReference>
<keyword evidence="9" id="KW-1185">Reference proteome</keyword>
<gene>
    <name evidence="8" type="ORF">MNL13_01810</name>
</gene>
<keyword evidence="4" id="KW-0227">DNA damage</keyword>
<feature type="domain" description="Methylated-DNA-[protein]-cysteine S-methyltransferase DNA binding" evidence="7">
    <location>
        <begin position="93"/>
        <end position="171"/>
    </location>
</feature>
<dbReference type="InterPro" id="IPR001497">
    <property type="entry name" value="MethylDNA_cys_MeTrfase_AS"/>
</dbReference>
<dbReference type="Gene3D" id="3.30.160.70">
    <property type="entry name" value="Methylated DNA-protein cysteine methyltransferase domain"/>
    <property type="match status" value="1"/>
</dbReference>
<organism evidence="8 9">
    <name type="scientific">Bartonella krasnovii</name>
    <dbReference type="NCBI Taxonomy" id="2267275"/>
    <lineage>
        <taxon>Bacteria</taxon>
        <taxon>Pseudomonadati</taxon>
        <taxon>Pseudomonadota</taxon>
        <taxon>Alphaproteobacteria</taxon>
        <taxon>Hyphomicrobiales</taxon>
        <taxon>Bartonellaceae</taxon>
        <taxon>Bartonella</taxon>
    </lineage>
</organism>
<dbReference type="Pfam" id="PF01035">
    <property type="entry name" value="DNA_binding_1"/>
    <property type="match status" value="1"/>
</dbReference>
<dbReference type="InterPro" id="IPR036631">
    <property type="entry name" value="MGMT_N_sf"/>
</dbReference>
<proteinExistence type="predicted"/>
<dbReference type="InterPro" id="IPR036388">
    <property type="entry name" value="WH-like_DNA-bd_sf"/>
</dbReference>